<evidence type="ECO:0000256" key="1">
    <source>
        <dbReference type="ARBA" id="ARBA00004651"/>
    </source>
</evidence>
<evidence type="ECO:0000256" key="7">
    <source>
        <dbReference type="ARBA" id="ARBA00022833"/>
    </source>
</evidence>
<evidence type="ECO:0000256" key="6">
    <source>
        <dbReference type="ARBA" id="ARBA00022801"/>
    </source>
</evidence>
<evidence type="ECO:0000313" key="14">
    <source>
        <dbReference type="EMBL" id="AEM74819.1"/>
    </source>
</evidence>
<evidence type="ECO:0000256" key="2">
    <source>
        <dbReference type="ARBA" id="ARBA00022475"/>
    </source>
</evidence>
<comment type="cofactor">
    <cofactor evidence="11">
        <name>Zn(2+)</name>
        <dbReference type="ChEBI" id="CHEBI:29105"/>
    </cofactor>
    <text evidence="11">Binds 1 zinc ion per subunit.</text>
</comment>
<evidence type="ECO:0000256" key="4">
    <source>
        <dbReference type="ARBA" id="ARBA00022692"/>
    </source>
</evidence>
<dbReference type="CDD" id="cd07325">
    <property type="entry name" value="M48_Ste24p_like"/>
    <property type="match status" value="1"/>
</dbReference>
<evidence type="ECO:0000256" key="9">
    <source>
        <dbReference type="ARBA" id="ARBA00023049"/>
    </source>
</evidence>
<evidence type="ECO:0000256" key="11">
    <source>
        <dbReference type="RuleBase" id="RU003983"/>
    </source>
</evidence>
<keyword evidence="5" id="KW-0479">Metal-binding</keyword>
<organism evidence="14 15">
    <name type="scientific">Caldicellulosiruptor acetigenus 6A</name>
    <dbReference type="NCBI Taxonomy" id="632516"/>
    <lineage>
        <taxon>Bacteria</taxon>
        <taxon>Bacillati</taxon>
        <taxon>Bacillota</taxon>
        <taxon>Bacillota incertae sedis</taxon>
        <taxon>Caldicellulosiruptorales</taxon>
        <taxon>Caldicellulosiruptoraceae</taxon>
        <taxon>Caldicellulosiruptor</taxon>
    </lineage>
</organism>
<evidence type="ECO:0000256" key="10">
    <source>
        <dbReference type="ARBA" id="ARBA00023136"/>
    </source>
</evidence>
<protein>
    <submittedName>
        <fullName evidence="14">Peptidase M48 Ste24p</fullName>
    </submittedName>
</protein>
<dbReference type="InterPro" id="IPR050083">
    <property type="entry name" value="HtpX_protease"/>
</dbReference>
<name>G2PXF5_9FIRM</name>
<keyword evidence="6 11" id="KW-0378">Hydrolase</keyword>
<gene>
    <name evidence="14" type="ORF">Calla_2277</name>
</gene>
<dbReference type="PANTHER" id="PTHR43221">
    <property type="entry name" value="PROTEASE HTPX"/>
    <property type="match status" value="1"/>
</dbReference>
<evidence type="ECO:0000256" key="3">
    <source>
        <dbReference type="ARBA" id="ARBA00022670"/>
    </source>
</evidence>
<keyword evidence="10 12" id="KW-0472">Membrane</keyword>
<dbReference type="GO" id="GO:0004222">
    <property type="term" value="F:metalloendopeptidase activity"/>
    <property type="evidence" value="ECO:0007669"/>
    <property type="project" value="InterPro"/>
</dbReference>
<evidence type="ECO:0000256" key="8">
    <source>
        <dbReference type="ARBA" id="ARBA00022989"/>
    </source>
</evidence>
<keyword evidence="8 12" id="KW-1133">Transmembrane helix</keyword>
<reference evidence="14 15" key="1">
    <citation type="submission" date="2011-08" db="EMBL/GenBank/DDBJ databases">
        <title>Complete sequence of Caldicellulosiruptor lactoaceticus 6A.</title>
        <authorList>
            <consortium name="US DOE Joint Genome Institute"/>
            <person name="Lucas S."/>
            <person name="Han J."/>
            <person name="Lapidus A."/>
            <person name="Cheng J.-F."/>
            <person name="Goodwin L."/>
            <person name="Pitluck S."/>
            <person name="Peters L."/>
            <person name="Davenport K."/>
            <person name="Detter J.C."/>
            <person name="Han C."/>
            <person name="Tapia R."/>
            <person name="Land M."/>
            <person name="Hauser L."/>
            <person name="Kyrpides N."/>
            <person name="Ivanova N."/>
            <person name="Ovchinnikova G."/>
            <person name="Pagani I."/>
            <person name="Blumer-Schuette S.E."/>
            <person name="Kelly R.M."/>
            <person name="Woyke T."/>
        </authorList>
    </citation>
    <scope>NUCLEOTIDE SEQUENCE [LARGE SCALE GENOMIC DNA]</scope>
    <source>
        <strain evidence="14 15">6A</strain>
    </source>
</reference>
<evidence type="ECO:0000256" key="5">
    <source>
        <dbReference type="ARBA" id="ARBA00022723"/>
    </source>
</evidence>
<dbReference type="GO" id="GO:0005886">
    <property type="term" value="C:plasma membrane"/>
    <property type="evidence" value="ECO:0007669"/>
    <property type="project" value="UniProtKB-SubCell"/>
</dbReference>
<dbReference type="AlphaFoldDB" id="G2PXF5"/>
<dbReference type="RefSeq" id="WP_014043281.1">
    <property type="nucleotide sequence ID" value="NC_015949.1"/>
</dbReference>
<keyword evidence="4 12" id="KW-0812">Transmembrane</keyword>
<sequence>MEEVNLKVSSEKFLFGVLAFFSIISYIVLIVSMVGLVYLILIALTILITKGIFIGNIKGNAVKLSPQQLGDIYNEYEQMARQMGFDEVPDIYLIQGGGLLNAFATRFIGRNFVIIYADVLELAYQQGMDEVKFILAHELGHLRANHLKYRWLIQLGFMIPLLGQAYLRACEYTADRYGAYYSPKGAVRGLILLAAGKKLYNNIDIDQILKQAREDKGFWVNFSELFSSHPHLVKRIEAVKEFVRYISPAQENSEVFSVESV</sequence>
<dbReference type="GO" id="GO:0006508">
    <property type="term" value="P:proteolysis"/>
    <property type="evidence" value="ECO:0007669"/>
    <property type="project" value="UniProtKB-KW"/>
</dbReference>
<comment type="similarity">
    <text evidence="11">Belongs to the peptidase M48 family.</text>
</comment>
<dbReference type="Proteomes" id="UP000009257">
    <property type="component" value="Chromosome"/>
</dbReference>
<dbReference type="InterPro" id="IPR001915">
    <property type="entry name" value="Peptidase_M48"/>
</dbReference>
<keyword evidence="7 11" id="KW-0862">Zinc</keyword>
<evidence type="ECO:0000313" key="15">
    <source>
        <dbReference type="Proteomes" id="UP000009257"/>
    </source>
</evidence>
<dbReference type="Pfam" id="PF01435">
    <property type="entry name" value="Peptidase_M48"/>
    <property type="match status" value="1"/>
</dbReference>
<keyword evidence="3 11" id="KW-0645">Protease</keyword>
<keyword evidence="9 11" id="KW-0482">Metalloprotease</keyword>
<dbReference type="KEGG" id="clc:Calla_2277"/>
<feature type="domain" description="Peptidase M48" evidence="13">
    <location>
        <begin position="67"/>
        <end position="157"/>
    </location>
</feature>
<evidence type="ECO:0000259" key="13">
    <source>
        <dbReference type="Pfam" id="PF01435"/>
    </source>
</evidence>
<dbReference type="HOGENOM" id="CLU_038900_1_0_9"/>
<feature type="transmembrane region" description="Helical" evidence="12">
    <location>
        <begin position="37"/>
        <end position="57"/>
    </location>
</feature>
<dbReference type="GO" id="GO:0046872">
    <property type="term" value="F:metal ion binding"/>
    <property type="evidence" value="ECO:0007669"/>
    <property type="project" value="UniProtKB-KW"/>
</dbReference>
<keyword evidence="2" id="KW-1003">Cell membrane</keyword>
<accession>G2PXF5</accession>
<proteinExistence type="inferred from homology"/>
<dbReference type="EMBL" id="CP003001">
    <property type="protein sequence ID" value="AEM74819.1"/>
    <property type="molecule type" value="Genomic_DNA"/>
</dbReference>
<comment type="subcellular location">
    <subcellularLocation>
        <location evidence="1">Cell membrane</location>
        <topology evidence="1">Multi-pass membrane protein</topology>
    </subcellularLocation>
</comment>
<dbReference type="Gene3D" id="3.30.2010.10">
    <property type="entry name" value="Metalloproteases ('zincins'), catalytic domain"/>
    <property type="match status" value="1"/>
</dbReference>
<evidence type="ECO:0000256" key="12">
    <source>
        <dbReference type="SAM" id="Phobius"/>
    </source>
</evidence>
<feature type="transmembrane region" description="Helical" evidence="12">
    <location>
        <begin position="12"/>
        <end position="31"/>
    </location>
</feature>
<dbReference type="PANTHER" id="PTHR43221:SF1">
    <property type="entry name" value="PROTEASE HTPX"/>
    <property type="match status" value="1"/>
</dbReference>